<dbReference type="AlphaFoldDB" id="A0A3E2MYF3"/>
<sequence length="41" mass="4428">MATKKQSAARAKFARQARAKGATKVGRRAKSSASPKRKRGK</sequence>
<accession>A0A3E2MYF3</accession>
<feature type="region of interest" description="Disordered" evidence="1">
    <location>
        <begin position="1"/>
        <end position="41"/>
    </location>
</feature>
<name>A0A3E2MYF3_MYCMR</name>
<feature type="compositionally biased region" description="Low complexity" evidence="1">
    <location>
        <begin position="1"/>
        <end position="11"/>
    </location>
</feature>
<protein>
    <submittedName>
        <fullName evidence="2">Uncharacterized protein</fullName>
    </submittedName>
</protein>
<comment type="caution">
    <text evidence="2">The sequence shown here is derived from an EMBL/GenBank/DDBJ whole genome shotgun (WGS) entry which is preliminary data.</text>
</comment>
<evidence type="ECO:0000313" key="2">
    <source>
        <dbReference type="EMBL" id="RFZ43908.1"/>
    </source>
</evidence>
<organism evidence="2 3">
    <name type="scientific">Mycobacterium marinum</name>
    <dbReference type="NCBI Taxonomy" id="1781"/>
    <lineage>
        <taxon>Bacteria</taxon>
        <taxon>Bacillati</taxon>
        <taxon>Actinomycetota</taxon>
        <taxon>Actinomycetes</taxon>
        <taxon>Mycobacteriales</taxon>
        <taxon>Mycobacteriaceae</taxon>
        <taxon>Mycobacterium</taxon>
        <taxon>Mycobacterium ulcerans group</taxon>
    </lineage>
</organism>
<proteinExistence type="predicted"/>
<evidence type="ECO:0000256" key="1">
    <source>
        <dbReference type="SAM" id="MobiDB-lite"/>
    </source>
</evidence>
<reference evidence="2 3" key="1">
    <citation type="journal article" date="2018" name="Sci. Rep.">
        <title>Extensive genomic diversity among Mycobacterium marinum strains revealed by whole genome sequencing.</title>
        <authorList>
            <person name="Das S."/>
            <person name="Pettersson B.M."/>
            <person name="Behra P.R."/>
            <person name="Mallick A."/>
            <person name="Cheramie M."/>
            <person name="Ramesh M."/>
            <person name="Shirreff L."/>
            <person name="DuCote T."/>
            <person name="Dasgupta S."/>
            <person name="Ennis D.G."/>
            <person name="Kirsebom L.A."/>
        </authorList>
    </citation>
    <scope>NUCLEOTIDE SEQUENCE [LARGE SCALE GENOMIC DNA]</scope>
    <source>
        <strain evidence="2 3">Davis1</strain>
    </source>
</reference>
<dbReference type="EMBL" id="PEDF01000048">
    <property type="protein sequence ID" value="RFZ43908.1"/>
    <property type="molecule type" value="Genomic_DNA"/>
</dbReference>
<dbReference type="Proteomes" id="UP000257451">
    <property type="component" value="Unassembled WGS sequence"/>
</dbReference>
<gene>
    <name evidence="2" type="ORF">DAVIS_01860</name>
</gene>
<feature type="compositionally biased region" description="Basic residues" evidence="1">
    <location>
        <begin position="25"/>
        <end position="41"/>
    </location>
</feature>
<evidence type="ECO:0000313" key="3">
    <source>
        <dbReference type="Proteomes" id="UP000257451"/>
    </source>
</evidence>
<dbReference type="RefSeq" id="WP_265339364.1">
    <property type="nucleotide sequence ID" value="NZ_PEDF01000048.1"/>
</dbReference>